<dbReference type="InterPro" id="IPR015919">
    <property type="entry name" value="Cadherin-like_sf"/>
</dbReference>
<dbReference type="Proteomes" id="UP000279833">
    <property type="component" value="Unassembled WGS sequence"/>
</dbReference>
<dbReference type="CDD" id="cd11304">
    <property type="entry name" value="Cadherin_repeat"/>
    <property type="match status" value="1"/>
</dbReference>
<dbReference type="SMART" id="SM00112">
    <property type="entry name" value="CA"/>
    <property type="match status" value="1"/>
</dbReference>
<dbReference type="PROSITE" id="PS00232">
    <property type="entry name" value="CADHERIN_1"/>
    <property type="match status" value="1"/>
</dbReference>
<keyword evidence="9" id="KW-1015">Disulfide bond</keyword>
<evidence type="ECO:0000313" key="15">
    <source>
        <dbReference type="WBParaSite" id="SCUD_0002176001-mRNA-1"/>
    </source>
</evidence>
<protein>
    <submittedName>
        <fullName evidence="15">CA domain-containing protein</fullName>
    </submittedName>
</protein>
<dbReference type="SUPFAM" id="SSF49313">
    <property type="entry name" value="Cadherin-like"/>
    <property type="match status" value="1"/>
</dbReference>
<feature type="domain" description="Cadherin" evidence="12">
    <location>
        <begin position="2"/>
        <end position="77"/>
    </location>
</feature>
<reference evidence="13 14" key="2">
    <citation type="submission" date="2018-11" db="EMBL/GenBank/DDBJ databases">
        <authorList>
            <consortium name="Pathogen Informatics"/>
        </authorList>
    </citation>
    <scope>NUCLEOTIDE SEQUENCE [LARGE SCALE GENOMIC DNA]</scope>
    <source>
        <strain evidence="13">Dakar</strain>
        <strain evidence="14">Dakar, Senegal</strain>
    </source>
</reference>
<dbReference type="GO" id="GO:0016477">
    <property type="term" value="P:cell migration"/>
    <property type="evidence" value="ECO:0007669"/>
    <property type="project" value="TreeGrafter"/>
</dbReference>
<dbReference type="EMBL" id="UZAK01047334">
    <property type="protein sequence ID" value="VDP76432.1"/>
    <property type="molecule type" value="Genomic_DNA"/>
</dbReference>
<name>A0A183L351_9TREM</name>
<keyword evidence="5" id="KW-0677">Repeat</keyword>
<evidence type="ECO:0000256" key="3">
    <source>
        <dbReference type="ARBA" id="ARBA00022692"/>
    </source>
</evidence>
<accession>A0A183L351</accession>
<sequence length="117" mass="13545">MDRGKYGQIVYNIAGGDKHEWFSIDPSDGTIRLTRSLDREIKNQYSLLIQATDGGGLMDFMKLDISVKDINDNRPIFAQDKYEVSTFTFYIFVLFVCLFLLVLIQLTSIEIKLMMYI</sequence>
<keyword evidence="3 11" id="KW-0812">Transmembrane</keyword>
<evidence type="ECO:0000256" key="4">
    <source>
        <dbReference type="ARBA" id="ARBA00022729"/>
    </source>
</evidence>
<dbReference type="FunFam" id="2.60.40.60:FF:000058">
    <property type="entry name" value="FAT atypical cadherin 3"/>
    <property type="match status" value="1"/>
</dbReference>
<dbReference type="GO" id="GO:0045296">
    <property type="term" value="F:cadherin binding"/>
    <property type="evidence" value="ECO:0007669"/>
    <property type="project" value="TreeGrafter"/>
</dbReference>
<dbReference type="InterPro" id="IPR020894">
    <property type="entry name" value="Cadherin_CS"/>
</dbReference>
<keyword evidence="8 11" id="KW-0472">Membrane</keyword>
<keyword evidence="6 10" id="KW-0106">Calcium</keyword>
<dbReference type="PANTHER" id="PTHR24027">
    <property type="entry name" value="CADHERIN-23"/>
    <property type="match status" value="1"/>
</dbReference>
<dbReference type="InterPro" id="IPR002126">
    <property type="entry name" value="Cadherin-like_dom"/>
</dbReference>
<dbReference type="Pfam" id="PF00028">
    <property type="entry name" value="Cadherin"/>
    <property type="match status" value="1"/>
</dbReference>
<evidence type="ECO:0000313" key="14">
    <source>
        <dbReference type="Proteomes" id="UP000279833"/>
    </source>
</evidence>
<evidence type="ECO:0000256" key="11">
    <source>
        <dbReference type="SAM" id="Phobius"/>
    </source>
</evidence>
<feature type="transmembrane region" description="Helical" evidence="11">
    <location>
        <begin position="87"/>
        <end position="106"/>
    </location>
</feature>
<dbReference type="InterPro" id="IPR039808">
    <property type="entry name" value="Cadherin"/>
</dbReference>
<dbReference type="AlphaFoldDB" id="A0A183L351"/>
<dbReference type="GO" id="GO:0008013">
    <property type="term" value="F:beta-catenin binding"/>
    <property type="evidence" value="ECO:0007669"/>
    <property type="project" value="TreeGrafter"/>
</dbReference>
<keyword evidence="2" id="KW-0245">EGF-like domain</keyword>
<gene>
    <name evidence="13" type="ORF">SCUD_LOCUS21757</name>
</gene>
<evidence type="ECO:0000256" key="7">
    <source>
        <dbReference type="ARBA" id="ARBA00022989"/>
    </source>
</evidence>
<dbReference type="GO" id="GO:0007156">
    <property type="term" value="P:homophilic cell adhesion via plasma membrane adhesion molecules"/>
    <property type="evidence" value="ECO:0007669"/>
    <property type="project" value="InterPro"/>
</dbReference>
<reference evidence="15" key="1">
    <citation type="submission" date="2016-06" db="UniProtKB">
        <authorList>
            <consortium name="WormBaseParasite"/>
        </authorList>
    </citation>
    <scope>IDENTIFICATION</scope>
</reference>
<dbReference type="PRINTS" id="PR00205">
    <property type="entry name" value="CADHERIN"/>
</dbReference>
<keyword evidence="4" id="KW-0732">Signal</keyword>
<evidence type="ECO:0000256" key="2">
    <source>
        <dbReference type="ARBA" id="ARBA00022536"/>
    </source>
</evidence>
<dbReference type="GO" id="GO:0016342">
    <property type="term" value="C:catenin complex"/>
    <property type="evidence" value="ECO:0007669"/>
    <property type="project" value="TreeGrafter"/>
</dbReference>
<dbReference type="Gene3D" id="2.60.40.60">
    <property type="entry name" value="Cadherins"/>
    <property type="match status" value="1"/>
</dbReference>
<evidence type="ECO:0000256" key="5">
    <source>
        <dbReference type="ARBA" id="ARBA00022737"/>
    </source>
</evidence>
<organism evidence="15">
    <name type="scientific">Schistosoma curassoni</name>
    <dbReference type="NCBI Taxonomy" id="6186"/>
    <lineage>
        <taxon>Eukaryota</taxon>
        <taxon>Metazoa</taxon>
        <taxon>Spiralia</taxon>
        <taxon>Lophotrochozoa</taxon>
        <taxon>Platyhelminthes</taxon>
        <taxon>Trematoda</taxon>
        <taxon>Digenea</taxon>
        <taxon>Strigeidida</taxon>
        <taxon>Schistosomatoidea</taxon>
        <taxon>Schistosomatidae</taxon>
        <taxon>Schistosoma</taxon>
    </lineage>
</organism>
<evidence type="ECO:0000313" key="13">
    <source>
        <dbReference type="EMBL" id="VDP76432.1"/>
    </source>
</evidence>
<dbReference type="STRING" id="6186.A0A183L351"/>
<evidence type="ECO:0000259" key="12">
    <source>
        <dbReference type="PROSITE" id="PS50268"/>
    </source>
</evidence>
<evidence type="ECO:0000256" key="6">
    <source>
        <dbReference type="ARBA" id="ARBA00022837"/>
    </source>
</evidence>
<comment type="subcellular location">
    <subcellularLocation>
        <location evidence="1">Membrane</location>
        <topology evidence="1">Single-pass membrane protein</topology>
    </subcellularLocation>
</comment>
<proteinExistence type="predicted"/>
<dbReference type="PANTHER" id="PTHR24027:SF438">
    <property type="entry name" value="CADHERIN 23"/>
    <property type="match status" value="1"/>
</dbReference>
<keyword evidence="14" id="KW-1185">Reference proteome</keyword>
<dbReference type="GO" id="GO:0005509">
    <property type="term" value="F:calcium ion binding"/>
    <property type="evidence" value="ECO:0007669"/>
    <property type="project" value="UniProtKB-UniRule"/>
</dbReference>
<evidence type="ECO:0000256" key="10">
    <source>
        <dbReference type="PROSITE-ProRule" id="PRU00043"/>
    </source>
</evidence>
<keyword evidence="7 11" id="KW-1133">Transmembrane helix</keyword>
<dbReference type="PROSITE" id="PS50268">
    <property type="entry name" value="CADHERIN_2"/>
    <property type="match status" value="1"/>
</dbReference>
<evidence type="ECO:0000256" key="1">
    <source>
        <dbReference type="ARBA" id="ARBA00004167"/>
    </source>
</evidence>
<dbReference type="WBParaSite" id="SCUD_0002176001-mRNA-1">
    <property type="protein sequence ID" value="SCUD_0002176001-mRNA-1"/>
    <property type="gene ID" value="SCUD_0002176001"/>
</dbReference>
<evidence type="ECO:0000256" key="8">
    <source>
        <dbReference type="ARBA" id="ARBA00023136"/>
    </source>
</evidence>
<evidence type="ECO:0000256" key="9">
    <source>
        <dbReference type="ARBA" id="ARBA00023157"/>
    </source>
</evidence>